<protein>
    <recommendedName>
        <fullName evidence="5">Fibronectin type-III domain-containing protein</fullName>
    </recommendedName>
</protein>
<evidence type="ECO:0000256" key="4">
    <source>
        <dbReference type="SAM" id="SignalP"/>
    </source>
</evidence>
<dbReference type="Gene3D" id="2.60.40.740">
    <property type="match status" value="1"/>
</dbReference>
<dbReference type="NCBIfam" id="TIGR04183">
    <property type="entry name" value="Por_Secre_tail"/>
    <property type="match status" value="1"/>
</dbReference>
<evidence type="ECO:0000256" key="2">
    <source>
        <dbReference type="ARBA" id="ARBA00022737"/>
    </source>
</evidence>
<keyword evidence="1 4" id="KW-0732">Signal</keyword>
<dbReference type="PROSITE" id="PS50853">
    <property type="entry name" value="FN3"/>
    <property type="match status" value="2"/>
</dbReference>
<sequence>MKKTLLLTLFLFLGTLTAVHSQGCGSAFTDPAGPTANYAYNSDYTVTFCPENPGDVVTVTFTLFDIEAEWDALYVFDGPSITSPQIASANPAAGVPGGLAGGYWGTVNPEPFTSSDPSGCLTFRFRSDNVINKAGWVAEVSCAQPSECVRPTNPTVTSITATSAVLGWTSDATVWEIFALPCGSPAPTAATVGQVVTVNPFLITGLTPGTCYDFYVRAACLPTGYSTLCTFNPISTATLPPICGGQFLDNGGLAGNYANSSDNTTTICPTIPGDVVTVTFTSFNIETGYDALYVFNGNSIASAQIASSNTGGNVPGGLAGGYWGTSIPGPFTSTSADGCLTFRFRSDPTVNRTGWVANVTCAPPPACSPPTALTFNTVTSNSVIITWTQPINPDSTVASAWQVILLPCGSPAPLDTATGFLEVPANPFTITGLNPLTCYSIYLRAVCSTSPLVVCPWVPFNPVTTIPAPPACGGQFIDNGGAGNYANNSDSITTICPTTPGEMVTVAFSLFNTETNWDALYVFDGNSITSTQIPGMNPAGNVPGGLAGGFWGTTIPGPFTSTSADGCLTFRFRSDASGTFTGWVANVTCAPDADKVLLVAFVDQNSNGIRDTGEPLFPNGSFIYQQNSDGVNVNGYSPTGQFALYDANPANTYAFSYQIQPEYVGYYDSGTTTYTNISIPVGSGTQFLYFPITLTNPYNDVTISIAPVSPPRPGLTYSNKITYKNLGVATTGGTITFVKPPEITVFSTTQTGTVTNATGFTYAFTNLLPGETRIFYVTMTVPTTPTVSLGDLLTDSVYISAPIGDIDLTNNANTNSQIVVNSYDPNDKMESRGKNIPISSFAENDYFFYTIRFQNNGTADALDIRVEDVLNSQIDAETVRMVSSSHNYTLKRINNQLVWDFKNIHLPPSSVNLSGSMGYIQFKVQLNPGFQAGTIIPNNASIFFDSNPAIVTNTFSSKFTVPLSIVDFDANSLVLYPNPAKNTVQIGLVNTNEQINKVVFYDILGKAIKTVASVATESLTVDVSDLAKGVYLIEIGLDNNLKLTKKLIIQ</sequence>
<feature type="chain" id="PRO_5020956349" description="Fibronectin type-III domain-containing protein" evidence="4">
    <location>
        <begin position="22"/>
        <end position="1050"/>
    </location>
</feature>
<evidence type="ECO:0000256" key="1">
    <source>
        <dbReference type="ARBA" id="ARBA00022729"/>
    </source>
</evidence>
<dbReference type="InterPro" id="IPR000859">
    <property type="entry name" value="CUB_dom"/>
</dbReference>
<dbReference type="SUPFAM" id="SSF49265">
    <property type="entry name" value="Fibronectin type III"/>
    <property type="match status" value="2"/>
</dbReference>
<dbReference type="CDD" id="cd00041">
    <property type="entry name" value="CUB"/>
    <property type="match status" value="3"/>
</dbReference>
<reference evidence="6 7" key="1">
    <citation type="submission" date="2019-04" db="EMBL/GenBank/DDBJ databases">
        <title>Flavobacterium sp. GS03.</title>
        <authorList>
            <person name="Kim H."/>
        </authorList>
    </citation>
    <scope>NUCLEOTIDE SEQUENCE [LARGE SCALE GENOMIC DNA]</scope>
    <source>
        <strain evidence="6 7">GS03</strain>
    </source>
</reference>
<dbReference type="InterPro" id="IPR035914">
    <property type="entry name" value="Sperma_CUB_dom_sf"/>
</dbReference>
<evidence type="ECO:0000259" key="5">
    <source>
        <dbReference type="PROSITE" id="PS50853"/>
    </source>
</evidence>
<organism evidence="6 7">
    <name type="scientific">Flavobacterium sangjuense</name>
    <dbReference type="NCBI Taxonomy" id="2518177"/>
    <lineage>
        <taxon>Bacteria</taxon>
        <taxon>Pseudomonadati</taxon>
        <taxon>Bacteroidota</taxon>
        <taxon>Flavobacteriia</taxon>
        <taxon>Flavobacteriales</taxon>
        <taxon>Flavobacteriaceae</taxon>
        <taxon>Flavobacterium</taxon>
    </lineage>
</organism>
<dbReference type="InterPro" id="IPR036116">
    <property type="entry name" value="FN3_sf"/>
</dbReference>
<evidence type="ECO:0000313" key="7">
    <source>
        <dbReference type="Proteomes" id="UP000296862"/>
    </source>
</evidence>
<dbReference type="InterPro" id="IPR026444">
    <property type="entry name" value="Secre_tail"/>
</dbReference>
<dbReference type="Gene3D" id="2.60.120.290">
    <property type="entry name" value="Spermadhesin, CUB domain"/>
    <property type="match status" value="3"/>
</dbReference>
<dbReference type="RefSeq" id="WP_136151417.1">
    <property type="nucleotide sequence ID" value="NZ_CP038810.1"/>
</dbReference>
<dbReference type="CDD" id="cd00063">
    <property type="entry name" value="FN3"/>
    <property type="match status" value="2"/>
</dbReference>
<keyword evidence="2" id="KW-0677">Repeat</keyword>
<dbReference type="SMART" id="SM00060">
    <property type="entry name" value="FN3"/>
    <property type="match status" value="2"/>
</dbReference>
<dbReference type="Pfam" id="PF00041">
    <property type="entry name" value="fn3"/>
    <property type="match status" value="1"/>
</dbReference>
<dbReference type="KEGG" id="fsn:GS03_00949"/>
<dbReference type="SMART" id="SM00042">
    <property type="entry name" value="CUB"/>
    <property type="match status" value="3"/>
</dbReference>
<gene>
    <name evidence="6" type="ORF">GS03_00949</name>
</gene>
<dbReference type="Gene3D" id="2.60.40.10">
    <property type="entry name" value="Immunoglobulins"/>
    <property type="match status" value="2"/>
</dbReference>
<keyword evidence="7" id="KW-1185">Reference proteome</keyword>
<dbReference type="InterPro" id="IPR003961">
    <property type="entry name" value="FN3_dom"/>
</dbReference>
<dbReference type="Pfam" id="PF18962">
    <property type="entry name" value="Por_Secre_tail"/>
    <property type="match status" value="1"/>
</dbReference>
<dbReference type="OrthoDB" id="1283425at2"/>
<proteinExistence type="predicted"/>
<evidence type="ECO:0000256" key="3">
    <source>
        <dbReference type="ARBA" id="ARBA00023157"/>
    </source>
</evidence>
<dbReference type="Pfam" id="PF24595">
    <property type="entry name" value="DUF7619"/>
    <property type="match status" value="1"/>
</dbReference>
<dbReference type="InterPro" id="IPR055353">
    <property type="entry name" value="DUF7619"/>
</dbReference>
<name>A0A4P7PRG0_9FLAO</name>
<dbReference type="PANTHER" id="PTHR24251">
    <property type="entry name" value="OVOCHYMASE-RELATED"/>
    <property type="match status" value="1"/>
</dbReference>
<feature type="domain" description="Fibronectin type-III" evidence="5">
    <location>
        <begin position="150"/>
        <end position="241"/>
    </location>
</feature>
<dbReference type="EMBL" id="CP038810">
    <property type="protein sequence ID" value="QBZ97458.1"/>
    <property type="molecule type" value="Genomic_DNA"/>
</dbReference>
<dbReference type="AlphaFoldDB" id="A0A4P7PRG0"/>
<dbReference type="SUPFAM" id="SSF49854">
    <property type="entry name" value="Spermadhesin, CUB domain"/>
    <property type="match status" value="3"/>
</dbReference>
<feature type="domain" description="Fibronectin type-III" evidence="5">
    <location>
        <begin position="369"/>
        <end position="468"/>
    </location>
</feature>
<feature type="signal peptide" evidence="4">
    <location>
        <begin position="1"/>
        <end position="21"/>
    </location>
</feature>
<dbReference type="InterPro" id="IPR013783">
    <property type="entry name" value="Ig-like_fold"/>
</dbReference>
<accession>A0A4P7PRG0</accession>
<keyword evidence="3" id="KW-1015">Disulfide bond</keyword>
<evidence type="ECO:0000313" key="6">
    <source>
        <dbReference type="EMBL" id="QBZ97458.1"/>
    </source>
</evidence>
<dbReference type="Proteomes" id="UP000296862">
    <property type="component" value="Chromosome"/>
</dbReference>